<organism evidence="2">
    <name type="scientific">marine metagenome</name>
    <dbReference type="NCBI Taxonomy" id="408172"/>
    <lineage>
        <taxon>unclassified sequences</taxon>
        <taxon>metagenomes</taxon>
        <taxon>ecological metagenomes</taxon>
    </lineage>
</organism>
<accession>A0A381N304</accession>
<keyword evidence="1" id="KW-0472">Membrane</keyword>
<gene>
    <name evidence="2" type="ORF">METZ01_LOCUS1703</name>
</gene>
<proteinExistence type="predicted"/>
<reference evidence="2" key="1">
    <citation type="submission" date="2018-05" db="EMBL/GenBank/DDBJ databases">
        <authorList>
            <person name="Lanie J.A."/>
            <person name="Ng W.-L."/>
            <person name="Kazmierczak K.M."/>
            <person name="Andrzejewski T.M."/>
            <person name="Davidsen T.M."/>
            <person name="Wayne K.J."/>
            <person name="Tettelin H."/>
            <person name="Glass J.I."/>
            <person name="Rusch D."/>
            <person name="Podicherti R."/>
            <person name="Tsui H.-C.T."/>
            <person name="Winkler M.E."/>
        </authorList>
    </citation>
    <scope>NUCLEOTIDE SEQUENCE</scope>
</reference>
<dbReference type="AlphaFoldDB" id="A0A381N304"/>
<protein>
    <submittedName>
        <fullName evidence="2">Uncharacterized protein</fullName>
    </submittedName>
</protein>
<name>A0A381N304_9ZZZZ</name>
<keyword evidence="1" id="KW-1133">Transmembrane helix</keyword>
<evidence type="ECO:0000256" key="1">
    <source>
        <dbReference type="SAM" id="Phobius"/>
    </source>
</evidence>
<feature type="transmembrane region" description="Helical" evidence="1">
    <location>
        <begin position="5"/>
        <end position="26"/>
    </location>
</feature>
<keyword evidence="1" id="KW-0812">Transmembrane</keyword>
<sequence length="180" mass="20104">MRSKLIYIIFVVSLFMVGILVAISLAEPVTNASGVPHPEFSGMQVGGDGLARFEQIGNLGFAFQCLLLIQIVLLSLLGISERYRSREILIYMGGTVVLTLFIAWQMYSSHLQYLETGNTDYFLGFPIATAWAVYGTWLGAIPLVVLYSVGFHKYIYTPEDEQQFKKLLIAKADKTELANH</sequence>
<feature type="transmembrane region" description="Helical" evidence="1">
    <location>
        <begin position="127"/>
        <end position="149"/>
    </location>
</feature>
<dbReference type="EMBL" id="UINC01000088">
    <property type="protein sequence ID" value="SUZ48849.1"/>
    <property type="molecule type" value="Genomic_DNA"/>
</dbReference>
<feature type="transmembrane region" description="Helical" evidence="1">
    <location>
        <begin position="56"/>
        <end position="76"/>
    </location>
</feature>
<evidence type="ECO:0000313" key="2">
    <source>
        <dbReference type="EMBL" id="SUZ48849.1"/>
    </source>
</evidence>
<feature type="transmembrane region" description="Helical" evidence="1">
    <location>
        <begin position="88"/>
        <end position="107"/>
    </location>
</feature>